<evidence type="ECO:0000313" key="2">
    <source>
        <dbReference type="EMBL" id="SVD92034.1"/>
    </source>
</evidence>
<name>A0A382Z947_9ZZZZ</name>
<reference evidence="2" key="1">
    <citation type="submission" date="2018-05" db="EMBL/GenBank/DDBJ databases">
        <authorList>
            <person name="Lanie J.A."/>
            <person name="Ng W.-L."/>
            <person name="Kazmierczak K.M."/>
            <person name="Andrzejewski T.M."/>
            <person name="Davidsen T.M."/>
            <person name="Wayne K.J."/>
            <person name="Tettelin H."/>
            <person name="Glass J.I."/>
            <person name="Rusch D."/>
            <person name="Podicherti R."/>
            <person name="Tsui H.-C.T."/>
            <person name="Winkler M.E."/>
        </authorList>
    </citation>
    <scope>NUCLEOTIDE SEQUENCE</scope>
</reference>
<sequence>VYSSVLIISMLMVIILIQRLIGKTQIGRRDPNASMLQANLG</sequence>
<feature type="transmembrane region" description="Helical" evidence="1">
    <location>
        <begin position="6"/>
        <end position="22"/>
    </location>
</feature>
<organism evidence="2">
    <name type="scientific">marine metagenome</name>
    <dbReference type="NCBI Taxonomy" id="408172"/>
    <lineage>
        <taxon>unclassified sequences</taxon>
        <taxon>metagenomes</taxon>
        <taxon>ecological metagenomes</taxon>
    </lineage>
</organism>
<dbReference type="AlphaFoldDB" id="A0A382Z947"/>
<evidence type="ECO:0000256" key="1">
    <source>
        <dbReference type="SAM" id="Phobius"/>
    </source>
</evidence>
<keyword evidence="1" id="KW-1133">Transmembrane helix</keyword>
<accession>A0A382Z947</accession>
<protein>
    <submittedName>
        <fullName evidence="2">Uncharacterized protein</fullName>
    </submittedName>
</protein>
<dbReference type="EMBL" id="UINC01182038">
    <property type="protein sequence ID" value="SVD92034.1"/>
    <property type="molecule type" value="Genomic_DNA"/>
</dbReference>
<keyword evidence="1" id="KW-0472">Membrane</keyword>
<proteinExistence type="predicted"/>
<feature type="non-terminal residue" evidence="2">
    <location>
        <position position="1"/>
    </location>
</feature>
<keyword evidence="1" id="KW-0812">Transmembrane</keyword>
<gene>
    <name evidence="2" type="ORF">METZ01_LOCUS444888</name>
</gene>